<feature type="region of interest" description="Disordered" evidence="1">
    <location>
        <begin position="502"/>
        <end position="524"/>
    </location>
</feature>
<dbReference type="PANTHER" id="PTHR46599:SF3">
    <property type="entry name" value="PIGGYBAC TRANSPOSABLE ELEMENT-DERIVED PROTEIN 4"/>
    <property type="match status" value="1"/>
</dbReference>
<proteinExistence type="predicted"/>
<sequence length="524" mass="60237">MSFLFDHNAYLEYGADFCRPLVMSAEGKLKFLLDRFLIETGKEAENSEESHESVVLLVDEESEDSDVEIKNEFEDNDHEWSDNVMSNDPWIFDDSQCGVNKCLLIGCTEPVHFYELFMTDVWDLVVNETNKYGQEKDQTWESTTVEEMKRFIGLCLQMGIVRLPRLRDYWSTSPAFGSNPIGAKVMVRDRFEKLLTYLHFADNTNYDEEDIIYKATKLIQTVNRNCKRVFKPGKKLCINVSLVPLRGKVAYCQYTSHKRYKCGIKVFKLCTTDGYTYRIKVCSDKDASGTVNIAEAVVFDLMDDLLDEGRHLYTNTRNTSISLAERLLHRKTHLIGMCKRNTKGLPKRIINQNLKAGETIAYQNKNGVMVLKWKDKEDIIMISTIHDAAISTNSSKPKVVESYNRAKFEGMNDKMTPYIQLFFHLVTQTCLVNAWMTFCDNVQKITLDDFKIQVYLSYIQNANGTSMTSTQHFLEGAAGPEPKKWRRCVGCYKRFSKDFGYKSASKRAKQVSTRNSSSKGSQLD</sequence>
<evidence type="ECO:0000313" key="4">
    <source>
        <dbReference type="Proteomes" id="UP000053766"/>
    </source>
</evidence>
<dbReference type="Pfam" id="PF13843">
    <property type="entry name" value="DDE_Tnp_1_7"/>
    <property type="match status" value="1"/>
</dbReference>
<evidence type="ECO:0000259" key="2">
    <source>
        <dbReference type="Pfam" id="PF13843"/>
    </source>
</evidence>
<feature type="compositionally biased region" description="Polar residues" evidence="1">
    <location>
        <begin position="510"/>
        <end position="524"/>
    </location>
</feature>
<protein>
    <recommendedName>
        <fullName evidence="2">PiggyBac transposable element-derived protein domain-containing protein</fullName>
    </recommendedName>
</protein>
<dbReference type="EMBL" id="KN716593">
    <property type="protein sequence ID" value="KJH43099.1"/>
    <property type="molecule type" value="Genomic_DNA"/>
</dbReference>
<dbReference type="AlphaFoldDB" id="A0A0D8XH70"/>
<name>A0A0D8XH70_DICVI</name>
<keyword evidence="4" id="KW-1185">Reference proteome</keyword>
<reference evidence="4" key="2">
    <citation type="journal article" date="2016" name="Sci. Rep.">
        <title>Dictyocaulus viviparus genome, variome and transcriptome elucidate lungworm biology and support future intervention.</title>
        <authorList>
            <person name="McNulty S.N."/>
            <person name="Strube C."/>
            <person name="Rosa B.A."/>
            <person name="Martin J.C."/>
            <person name="Tyagi R."/>
            <person name="Choi Y.J."/>
            <person name="Wang Q."/>
            <person name="Hallsworth Pepin K."/>
            <person name="Zhang X."/>
            <person name="Ozersky P."/>
            <person name="Wilson R.K."/>
            <person name="Sternberg P.W."/>
            <person name="Gasser R.B."/>
            <person name="Mitreva M."/>
        </authorList>
    </citation>
    <scope>NUCLEOTIDE SEQUENCE [LARGE SCALE GENOMIC DNA]</scope>
    <source>
        <strain evidence="4">HannoverDv2000</strain>
    </source>
</reference>
<reference evidence="3 4" key="1">
    <citation type="submission" date="2013-11" db="EMBL/GenBank/DDBJ databases">
        <title>Draft genome of the bovine lungworm Dictyocaulus viviparus.</title>
        <authorList>
            <person name="Mitreva M."/>
        </authorList>
    </citation>
    <scope>NUCLEOTIDE SEQUENCE [LARGE SCALE GENOMIC DNA]</scope>
    <source>
        <strain evidence="3 4">HannoverDv2000</strain>
    </source>
</reference>
<evidence type="ECO:0000256" key="1">
    <source>
        <dbReference type="SAM" id="MobiDB-lite"/>
    </source>
</evidence>
<evidence type="ECO:0000313" key="3">
    <source>
        <dbReference type="EMBL" id="KJH43099.1"/>
    </source>
</evidence>
<dbReference type="Proteomes" id="UP000053766">
    <property type="component" value="Unassembled WGS sequence"/>
</dbReference>
<dbReference type="PANTHER" id="PTHR46599">
    <property type="entry name" value="PIGGYBAC TRANSPOSABLE ELEMENT-DERIVED PROTEIN 4"/>
    <property type="match status" value="1"/>
</dbReference>
<gene>
    <name evidence="3" type="ORF">DICVIV_10901</name>
</gene>
<feature type="domain" description="PiggyBac transposable element-derived protein" evidence="2">
    <location>
        <begin position="112"/>
        <end position="409"/>
    </location>
</feature>
<organism evidence="3 4">
    <name type="scientific">Dictyocaulus viviparus</name>
    <name type="common">Bovine lungworm</name>
    <dbReference type="NCBI Taxonomy" id="29172"/>
    <lineage>
        <taxon>Eukaryota</taxon>
        <taxon>Metazoa</taxon>
        <taxon>Ecdysozoa</taxon>
        <taxon>Nematoda</taxon>
        <taxon>Chromadorea</taxon>
        <taxon>Rhabditida</taxon>
        <taxon>Rhabditina</taxon>
        <taxon>Rhabditomorpha</taxon>
        <taxon>Strongyloidea</taxon>
        <taxon>Metastrongylidae</taxon>
        <taxon>Dictyocaulus</taxon>
    </lineage>
</organism>
<accession>A0A0D8XH70</accession>
<dbReference type="InterPro" id="IPR029526">
    <property type="entry name" value="PGBD"/>
</dbReference>
<dbReference type="OrthoDB" id="10030973at2759"/>